<dbReference type="Gene3D" id="1.10.10.10">
    <property type="entry name" value="Winged helix-like DNA-binding domain superfamily/Winged helix DNA-binding domain"/>
    <property type="match status" value="1"/>
</dbReference>
<evidence type="ECO:0000313" key="7">
    <source>
        <dbReference type="EMBL" id="BCX49237.1"/>
    </source>
</evidence>
<evidence type="ECO:0000259" key="6">
    <source>
        <dbReference type="Pfam" id="PF08281"/>
    </source>
</evidence>
<dbReference type="InterPro" id="IPR013324">
    <property type="entry name" value="RNA_pol_sigma_r3/r4-like"/>
</dbReference>
<organism evidence="7 8">
    <name type="scientific">Haloferula helveola</name>
    <dbReference type="NCBI Taxonomy" id="490095"/>
    <lineage>
        <taxon>Bacteria</taxon>
        <taxon>Pseudomonadati</taxon>
        <taxon>Verrucomicrobiota</taxon>
        <taxon>Verrucomicrobiia</taxon>
        <taxon>Verrucomicrobiales</taxon>
        <taxon>Verrucomicrobiaceae</taxon>
        <taxon>Haloferula</taxon>
    </lineage>
</organism>
<dbReference type="NCBIfam" id="TIGR02937">
    <property type="entry name" value="sigma70-ECF"/>
    <property type="match status" value="1"/>
</dbReference>
<proteinExistence type="inferred from homology"/>
<dbReference type="Pfam" id="PF08281">
    <property type="entry name" value="Sigma70_r4_2"/>
    <property type="match status" value="1"/>
</dbReference>
<dbReference type="RefSeq" id="WP_338685746.1">
    <property type="nucleotide sequence ID" value="NZ_AP024702.1"/>
</dbReference>
<comment type="similarity">
    <text evidence="1">Belongs to the sigma-70 factor family. ECF subfamily.</text>
</comment>
<evidence type="ECO:0000313" key="8">
    <source>
        <dbReference type="Proteomes" id="UP001374893"/>
    </source>
</evidence>
<dbReference type="InterPro" id="IPR036388">
    <property type="entry name" value="WH-like_DNA-bd_sf"/>
</dbReference>
<dbReference type="InterPro" id="IPR013325">
    <property type="entry name" value="RNA_pol_sigma_r2"/>
</dbReference>
<protein>
    <recommendedName>
        <fullName evidence="9">RNA polymerase subunit sigma-24</fullName>
    </recommendedName>
</protein>
<sequence length="178" mass="19876">MTDPEKATEAPDPTEEVQLLFVRHENTIRAFVRALQPSLADADDVMQETFLTVSRKAATFELGTNFVAWACGVARLKVLENFRQRKRATVLSEAAIIALTEDAPSTQLISETEGALERCLERLAPKARDLLWRRYSRRQSSTEMAEAAGMTSTAVRVALTKARKALRDCITTQLQHAK</sequence>
<keyword evidence="3" id="KW-0731">Sigma factor</keyword>
<dbReference type="Gene3D" id="1.10.1740.10">
    <property type="match status" value="1"/>
</dbReference>
<feature type="domain" description="RNA polymerase sigma factor 70 region 4 type 2" evidence="6">
    <location>
        <begin position="115"/>
        <end position="166"/>
    </location>
</feature>
<feature type="domain" description="RNA polymerase sigma-70 region 2" evidence="5">
    <location>
        <begin position="20"/>
        <end position="87"/>
    </location>
</feature>
<evidence type="ECO:0000256" key="2">
    <source>
        <dbReference type="ARBA" id="ARBA00023015"/>
    </source>
</evidence>
<keyword evidence="8" id="KW-1185">Reference proteome</keyword>
<name>A0ABN6H9F7_9BACT</name>
<evidence type="ECO:0000256" key="3">
    <source>
        <dbReference type="ARBA" id="ARBA00023082"/>
    </source>
</evidence>
<keyword evidence="4" id="KW-0804">Transcription</keyword>
<evidence type="ECO:0000259" key="5">
    <source>
        <dbReference type="Pfam" id="PF04542"/>
    </source>
</evidence>
<dbReference type="InterPro" id="IPR013249">
    <property type="entry name" value="RNA_pol_sigma70_r4_t2"/>
</dbReference>
<dbReference type="PANTHER" id="PTHR43133:SF51">
    <property type="entry name" value="RNA POLYMERASE SIGMA FACTOR"/>
    <property type="match status" value="1"/>
</dbReference>
<dbReference type="Proteomes" id="UP001374893">
    <property type="component" value="Chromosome"/>
</dbReference>
<evidence type="ECO:0000256" key="1">
    <source>
        <dbReference type="ARBA" id="ARBA00010641"/>
    </source>
</evidence>
<dbReference type="InterPro" id="IPR014284">
    <property type="entry name" value="RNA_pol_sigma-70_dom"/>
</dbReference>
<keyword evidence="2" id="KW-0805">Transcription regulation</keyword>
<dbReference type="EMBL" id="AP024702">
    <property type="protein sequence ID" value="BCX49237.1"/>
    <property type="molecule type" value="Genomic_DNA"/>
</dbReference>
<dbReference type="InterPro" id="IPR007627">
    <property type="entry name" value="RNA_pol_sigma70_r2"/>
</dbReference>
<gene>
    <name evidence="7" type="ORF">HAHE_31450</name>
</gene>
<dbReference type="InterPro" id="IPR014331">
    <property type="entry name" value="RNA_pol_sigma70_ECF_RHOBA"/>
</dbReference>
<dbReference type="Pfam" id="PF04542">
    <property type="entry name" value="Sigma70_r2"/>
    <property type="match status" value="1"/>
</dbReference>
<evidence type="ECO:0008006" key="9">
    <source>
        <dbReference type="Google" id="ProtNLM"/>
    </source>
</evidence>
<dbReference type="InterPro" id="IPR039425">
    <property type="entry name" value="RNA_pol_sigma-70-like"/>
</dbReference>
<dbReference type="NCBIfam" id="TIGR02989">
    <property type="entry name" value="Sig-70_gvs1"/>
    <property type="match status" value="1"/>
</dbReference>
<dbReference type="PANTHER" id="PTHR43133">
    <property type="entry name" value="RNA POLYMERASE ECF-TYPE SIGMA FACTO"/>
    <property type="match status" value="1"/>
</dbReference>
<reference evidence="7 8" key="1">
    <citation type="submission" date="2021-06" db="EMBL/GenBank/DDBJ databases">
        <title>Complete genome of Haloferula helveola possessing various polysaccharide degrading enzymes.</title>
        <authorList>
            <person name="Takami H."/>
            <person name="Huang C."/>
            <person name="Hamasaki K."/>
        </authorList>
    </citation>
    <scope>NUCLEOTIDE SEQUENCE [LARGE SCALE GENOMIC DNA]</scope>
    <source>
        <strain evidence="7 8">CN-1</strain>
    </source>
</reference>
<evidence type="ECO:0000256" key="4">
    <source>
        <dbReference type="ARBA" id="ARBA00023163"/>
    </source>
</evidence>
<dbReference type="SUPFAM" id="SSF88659">
    <property type="entry name" value="Sigma3 and sigma4 domains of RNA polymerase sigma factors"/>
    <property type="match status" value="1"/>
</dbReference>
<accession>A0ABN6H9F7</accession>
<dbReference type="SUPFAM" id="SSF88946">
    <property type="entry name" value="Sigma2 domain of RNA polymerase sigma factors"/>
    <property type="match status" value="1"/>
</dbReference>